<feature type="transmembrane region" description="Helical" evidence="7">
    <location>
        <begin position="16"/>
        <end position="36"/>
    </location>
</feature>
<dbReference type="InterPro" id="IPR000620">
    <property type="entry name" value="EamA_dom"/>
</dbReference>
<comment type="subcellular location">
    <subcellularLocation>
        <location evidence="1">Membrane</location>
        <topology evidence="1">Multi-pass membrane protein</topology>
    </subcellularLocation>
</comment>
<dbReference type="GO" id="GO:0016020">
    <property type="term" value="C:membrane"/>
    <property type="evidence" value="ECO:0007669"/>
    <property type="project" value="UniProtKB-SubCell"/>
</dbReference>
<accession>A0A6G9D0N5</accession>
<dbReference type="InterPro" id="IPR037185">
    <property type="entry name" value="EmrE-like"/>
</dbReference>
<evidence type="ECO:0000256" key="4">
    <source>
        <dbReference type="ARBA" id="ARBA00022989"/>
    </source>
</evidence>
<feature type="transmembrane region" description="Helical" evidence="7">
    <location>
        <begin position="48"/>
        <end position="68"/>
    </location>
</feature>
<name>A0A6G9D0N5_RHOER</name>
<keyword evidence="5 7" id="KW-0472">Membrane</keyword>
<evidence type="ECO:0000256" key="5">
    <source>
        <dbReference type="ARBA" id="ARBA00023136"/>
    </source>
</evidence>
<feature type="transmembrane region" description="Helical" evidence="7">
    <location>
        <begin position="139"/>
        <end position="159"/>
    </location>
</feature>
<evidence type="ECO:0000313" key="9">
    <source>
        <dbReference type="EMBL" id="QIP42718.1"/>
    </source>
</evidence>
<dbReference type="AlphaFoldDB" id="A0A6G9D0N5"/>
<proteinExistence type="inferred from homology"/>
<feature type="region of interest" description="Disordered" evidence="6">
    <location>
        <begin position="306"/>
        <end position="325"/>
    </location>
</feature>
<dbReference type="PANTHER" id="PTHR32322:SF2">
    <property type="entry name" value="EAMA DOMAIN-CONTAINING PROTEIN"/>
    <property type="match status" value="1"/>
</dbReference>
<dbReference type="EMBL" id="CP050124">
    <property type="protein sequence ID" value="QIP42718.1"/>
    <property type="molecule type" value="Genomic_DNA"/>
</dbReference>
<dbReference type="Pfam" id="PF00892">
    <property type="entry name" value="EamA"/>
    <property type="match status" value="2"/>
</dbReference>
<evidence type="ECO:0000256" key="2">
    <source>
        <dbReference type="ARBA" id="ARBA00007362"/>
    </source>
</evidence>
<dbReference type="PANTHER" id="PTHR32322">
    <property type="entry name" value="INNER MEMBRANE TRANSPORTER"/>
    <property type="match status" value="1"/>
</dbReference>
<feature type="transmembrane region" description="Helical" evidence="7">
    <location>
        <begin position="112"/>
        <end position="132"/>
    </location>
</feature>
<keyword evidence="3 7" id="KW-0812">Transmembrane</keyword>
<evidence type="ECO:0000256" key="6">
    <source>
        <dbReference type="SAM" id="MobiDB-lite"/>
    </source>
</evidence>
<evidence type="ECO:0000313" key="10">
    <source>
        <dbReference type="Proteomes" id="UP000502345"/>
    </source>
</evidence>
<dbReference type="InterPro" id="IPR050638">
    <property type="entry name" value="AA-Vitamin_Transporters"/>
</dbReference>
<dbReference type="Proteomes" id="UP000502345">
    <property type="component" value="Chromosome"/>
</dbReference>
<feature type="transmembrane region" description="Helical" evidence="7">
    <location>
        <begin position="227"/>
        <end position="249"/>
    </location>
</feature>
<evidence type="ECO:0000256" key="1">
    <source>
        <dbReference type="ARBA" id="ARBA00004141"/>
    </source>
</evidence>
<evidence type="ECO:0000256" key="3">
    <source>
        <dbReference type="ARBA" id="ARBA00022692"/>
    </source>
</evidence>
<feature type="transmembrane region" description="Helical" evidence="7">
    <location>
        <begin position="195"/>
        <end position="215"/>
    </location>
</feature>
<dbReference type="SUPFAM" id="SSF103481">
    <property type="entry name" value="Multidrug resistance efflux transporter EmrE"/>
    <property type="match status" value="2"/>
</dbReference>
<reference evidence="9 10" key="1">
    <citation type="submission" date="2020-03" db="EMBL/GenBank/DDBJ databases">
        <title>Screen low temperature-resistant strains for efficient degradation of petroleum hydrocarbons under the low temperature.</title>
        <authorList>
            <person name="Wang Y."/>
            <person name="Chen J."/>
        </authorList>
    </citation>
    <scope>NUCLEOTIDE SEQUENCE [LARGE SCALE GENOMIC DNA]</scope>
    <source>
        <strain evidence="9 10">KB1</strain>
    </source>
</reference>
<feature type="transmembrane region" description="Helical" evidence="7">
    <location>
        <begin position="80"/>
        <end position="100"/>
    </location>
</feature>
<feature type="transmembrane region" description="Helical" evidence="7">
    <location>
        <begin position="284"/>
        <end position="303"/>
    </location>
</feature>
<keyword evidence="4 7" id="KW-1133">Transmembrane helix</keyword>
<evidence type="ECO:0000256" key="7">
    <source>
        <dbReference type="SAM" id="Phobius"/>
    </source>
</evidence>
<feature type="transmembrane region" description="Helical" evidence="7">
    <location>
        <begin position="261"/>
        <end position="278"/>
    </location>
</feature>
<protein>
    <submittedName>
        <fullName evidence="9">Membrane protein</fullName>
    </submittedName>
</protein>
<organism evidence="9 10">
    <name type="scientific">Rhodococcus erythropolis</name>
    <name type="common">Arthrobacter picolinophilus</name>
    <dbReference type="NCBI Taxonomy" id="1833"/>
    <lineage>
        <taxon>Bacteria</taxon>
        <taxon>Bacillati</taxon>
        <taxon>Actinomycetota</taxon>
        <taxon>Actinomycetes</taxon>
        <taxon>Mycobacteriales</taxon>
        <taxon>Nocardiaceae</taxon>
        <taxon>Rhodococcus</taxon>
        <taxon>Rhodococcus erythropolis group</taxon>
    </lineage>
</organism>
<feature type="transmembrane region" description="Helical" evidence="7">
    <location>
        <begin position="165"/>
        <end position="183"/>
    </location>
</feature>
<sequence>MSKQIGIPRIVTSRSAVTATLSVLFVVCWSSGFIGAKLGAGSAEVPTLLMWRFLPLAVVLLPIVWLSARRRNTMPTPRALGRQVVIGMLSQSGYLSSVYWAVDLGVNTGTTALIDGIQPLVAAALLGPVLGVAVPRMQWVGLAIGMGGVAMVTAADAGAGTSAPWWAYAIPFLGMLSLVASTFVQQRAPTSTPPLQALVIHCSTSAIVFTTLAIVSDAAVPPSISTFWIALLWLIVLSTFGGYGLYWLLLRRIGITSVNTLMFLIAPVTAVWGALMFGESFTPFTALGLAVGIVAVVVVTRVGNRPKKQDEGTDSCPARASITSR</sequence>
<comment type="similarity">
    <text evidence="2">Belongs to the EamA transporter family.</text>
</comment>
<feature type="domain" description="EamA" evidence="8">
    <location>
        <begin position="167"/>
        <end position="300"/>
    </location>
</feature>
<feature type="domain" description="EamA" evidence="8">
    <location>
        <begin position="21"/>
        <end position="153"/>
    </location>
</feature>
<evidence type="ECO:0000259" key="8">
    <source>
        <dbReference type="Pfam" id="PF00892"/>
    </source>
</evidence>
<gene>
    <name evidence="9" type="ORF">G9444_5475</name>
</gene>
<dbReference type="RefSeq" id="WP_225320145.1">
    <property type="nucleotide sequence ID" value="NZ_CP050124.1"/>
</dbReference>